<evidence type="ECO:0000256" key="6">
    <source>
        <dbReference type="PROSITE-ProRule" id="PRU00278"/>
    </source>
</evidence>
<evidence type="ECO:0000259" key="8">
    <source>
        <dbReference type="PROSITE" id="PS50198"/>
    </source>
</evidence>
<dbReference type="RefSeq" id="WP_377057354.1">
    <property type="nucleotide sequence ID" value="NZ_JBHLUU010000001.1"/>
</dbReference>
<keyword evidence="7" id="KW-0812">Transmembrane</keyword>
<dbReference type="PROSITE" id="PS50198">
    <property type="entry name" value="PPIC_PPIASE_2"/>
    <property type="match status" value="1"/>
</dbReference>
<comment type="catalytic activity">
    <reaction evidence="1">
        <text>[protein]-peptidylproline (omega=180) = [protein]-peptidylproline (omega=0)</text>
        <dbReference type="Rhea" id="RHEA:16237"/>
        <dbReference type="Rhea" id="RHEA-COMP:10747"/>
        <dbReference type="Rhea" id="RHEA-COMP:10748"/>
        <dbReference type="ChEBI" id="CHEBI:83833"/>
        <dbReference type="ChEBI" id="CHEBI:83834"/>
        <dbReference type="EC" id="5.2.1.8"/>
    </reaction>
</comment>
<protein>
    <recommendedName>
        <fullName evidence="2">peptidylprolyl isomerase</fullName>
        <ecNumber evidence="2">5.2.1.8</ecNumber>
    </recommendedName>
</protein>
<dbReference type="GO" id="GO:0016853">
    <property type="term" value="F:isomerase activity"/>
    <property type="evidence" value="ECO:0007669"/>
    <property type="project" value="UniProtKB-KW"/>
</dbReference>
<evidence type="ECO:0000256" key="7">
    <source>
        <dbReference type="SAM" id="Phobius"/>
    </source>
</evidence>
<dbReference type="InterPro" id="IPR050245">
    <property type="entry name" value="PrsA_foldase"/>
</dbReference>
<evidence type="ECO:0000256" key="3">
    <source>
        <dbReference type="ARBA" id="ARBA00022729"/>
    </source>
</evidence>
<comment type="caution">
    <text evidence="9">The sequence shown here is derived from an EMBL/GenBank/DDBJ whole genome shotgun (WGS) entry which is preliminary data.</text>
</comment>
<evidence type="ECO:0000256" key="1">
    <source>
        <dbReference type="ARBA" id="ARBA00000971"/>
    </source>
</evidence>
<dbReference type="PANTHER" id="PTHR47245:SF1">
    <property type="entry name" value="FOLDASE PROTEIN PRSA"/>
    <property type="match status" value="1"/>
</dbReference>
<keyword evidence="3" id="KW-0732">Signal</keyword>
<dbReference type="SUPFAM" id="SSF54534">
    <property type="entry name" value="FKBP-like"/>
    <property type="match status" value="1"/>
</dbReference>
<accession>A0ABV6KKD9</accession>
<dbReference type="PANTHER" id="PTHR47245">
    <property type="entry name" value="PEPTIDYLPROLYL ISOMERASE"/>
    <property type="match status" value="1"/>
</dbReference>
<keyword evidence="7" id="KW-1133">Transmembrane helix</keyword>
<keyword evidence="7" id="KW-0472">Membrane</keyword>
<feature type="transmembrane region" description="Helical" evidence="7">
    <location>
        <begin position="6"/>
        <end position="26"/>
    </location>
</feature>
<feature type="domain" description="PpiC" evidence="8">
    <location>
        <begin position="151"/>
        <end position="243"/>
    </location>
</feature>
<dbReference type="Gene3D" id="3.10.50.40">
    <property type="match status" value="1"/>
</dbReference>
<reference evidence="9 10" key="1">
    <citation type="submission" date="2024-09" db="EMBL/GenBank/DDBJ databases">
        <authorList>
            <person name="Sun Q."/>
            <person name="Mori K."/>
        </authorList>
    </citation>
    <scope>NUCLEOTIDE SEQUENCE [LARGE SCALE GENOMIC DNA]</scope>
    <source>
        <strain evidence="9 10">CGMCC 1.9126</strain>
    </source>
</reference>
<dbReference type="EMBL" id="JBHLUU010000001">
    <property type="protein sequence ID" value="MFC0473778.1"/>
    <property type="molecule type" value="Genomic_DNA"/>
</dbReference>
<dbReference type="Pfam" id="PF13145">
    <property type="entry name" value="Rotamase_2"/>
    <property type="match status" value="1"/>
</dbReference>
<evidence type="ECO:0000256" key="2">
    <source>
        <dbReference type="ARBA" id="ARBA00013194"/>
    </source>
</evidence>
<dbReference type="Gene3D" id="1.10.4030.10">
    <property type="entry name" value="Porin chaperone SurA, peptide-binding domain"/>
    <property type="match status" value="1"/>
</dbReference>
<dbReference type="Proteomes" id="UP001589738">
    <property type="component" value="Unassembled WGS sequence"/>
</dbReference>
<proteinExistence type="predicted"/>
<dbReference type="PROSITE" id="PS01096">
    <property type="entry name" value="PPIC_PPIASE_1"/>
    <property type="match status" value="1"/>
</dbReference>
<evidence type="ECO:0000313" key="9">
    <source>
        <dbReference type="EMBL" id="MFC0473778.1"/>
    </source>
</evidence>
<evidence type="ECO:0000256" key="5">
    <source>
        <dbReference type="ARBA" id="ARBA00023235"/>
    </source>
</evidence>
<keyword evidence="10" id="KW-1185">Reference proteome</keyword>
<dbReference type="InterPro" id="IPR027304">
    <property type="entry name" value="Trigger_fact/SurA_dom_sf"/>
</dbReference>
<dbReference type="SUPFAM" id="SSF109998">
    <property type="entry name" value="Triger factor/SurA peptide-binding domain-like"/>
    <property type="match status" value="1"/>
</dbReference>
<gene>
    <name evidence="9" type="ORF">ACFFHF_00235</name>
</gene>
<organism evidence="9 10">
    <name type="scientific">Robertmurraya beringensis</name>
    <dbReference type="NCBI Taxonomy" id="641660"/>
    <lineage>
        <taxon>Bacteria</taxon>
        <taxon>Bacillati</taxon>
        <taxon>Bacillota</taxon>
        <taxon>Bacilli</taxon>
        <taxon>Bacillales</taxon>
        <taxon>Bacillaceae</taxon>
        <taxon>Robertmurraya</taxon>
    </lineage>
</organism>
<sequence length="290" mass="33505">MVDKKYLKSLVVGLLLLNIVTIIFFLSRDNGGSKEVVATIGNETITRQEWLGEMEERYGRDVLSEMIDQKAIAQLANKYDISISKKAVDRELLLVKTMYGSGSNEMVDEEKWRQQIQYSIMLDELLTKDVVVEEEDLKKFYEENSSLYKIPTAYHLSHIIVETEEEAIKAIEELEQGTSFEALAMERSIDEFSANQGGDIGYVSEEMDQYARDYLAAVQKLKENEWAGPIKTDNGFSIVLLHDQIKGRTFEFNDVKESIRRQIALEQMDVTTTARDFWEEAKVDWFYEQN</sequence>
<dbReference type="InterPro" id="IPR000297">
    <property type="entry name" value="PPIase_PpiC"/>
</dbReference>
<keyword evidence="4 6" id="KW-0697">Rotamase</keyword>
<name>A0ABV6KKD9_9BACI</name>
<keyword evidence="5 6" id="KW-0413">Isomerase</keyword>
<evidence type="ECO:0000313" key="10">
    <source>
        <dbReference type="Proteomes" id="UP001589738"/>
    </source>
</evidence>
<evidence type="ECO:0000256" key="4">
    <source>
        <dbReference type="ARBA" id="ARBA00023110"/>
    </source>
</evidence>
<dbReference type="InterPro" id="IPR023058">
    <property type="entry name" value="PPIase_PpiC_CS"/>
</dbReference>
<dbReference type="EC" id="5.2.1.8" evidence="2"/>
<dbReference type="InterPro" id="IPR046357">
    <property type="entry name" value="PPIase_dom_sf"/>
</dbReference>